<keyword evidence="6 9" id="KW-1133">Transmembrane helix</keyword>
<feature type="transmembrane region" description="Helical" evidence="9">
    <location>
        <begin position="609"/>
        <end position="631"/>
    </location>
</feature>
<dbReference type="OrthoDB" id="233552at2"/>
<sequence>MRVLQKTFSNADACLLDLDATSIDSVFEQTVQHLVDQKMVAPGAYDEIVSELSHREEASSTAIGHAVGVPHCYLDSMIEQIVVFVRLKHPLNMGAPDRIATRYLFFLLGPTSAIPGHLDTLALIARLMSDDEFRYDLGEAKEYQSLLYAFERAVQRSKPSLPIATSNKDDGLEYTGKIPGGLIQDVKRRLPNYWSDFTDGLHPKAVASTLFLFFACLAPTVTFGGVMSIETNGDIGAVEMIVATAMCGVIYALFSAQPLNILGGTGPLLVFTAILYNLCRDMQIDFLPAYAWVGIWTALMTILLAVIDASFLMRYFTRFTNEIFSALISVIYIYNAIKALIIIFKDLDAHQHHDTALLSLLLALGTFYIAITLQGSRRSRYMLPWMREFLADFGPTIALAVMTLVAFRLHEVDLPVLPAPDQLGTTSGRAWFVDPFAAPVWVRWAALAPAVLAAILIYVDQNITARLVNCADHQLKKGGGYHLDLALVGGMVGLCSMFGLPWVVAATVRSLNHVRSLATTEEVVTRSGDRRDRILRVRETRVTGLAIHLLIGASLLLLPLLKTVPMAVLYGLFLFMGFVSIRGNQFFERISLWLMEPSLYPATHFIRRVPLWSVHAYTAIQLVCLIVLWTVKESSLGLLFPLFLALLVPLRFSLSYFFRQPYLAVLDADSVPED</sequence>
<evidence type="ECO:0000256" key="2">
    <source>
        <dbReference type="ARBA" id="ARBA00010993"/>
    </source>
</evidence>
<dbReference type="InterPro" id="IPR002178">
    <property type="entry name" value="PTS_EIIA_type-2_dom"/>
</dbReference>
<dbReference type="CDD" id="cd00211">
    <property type="entry name" value="PTS_IIA_fru"/>
    <property type="match status" value="1"/>
</dbReference>
<feature type="transmembrane region" description="Helical" evidence="9">
    <location>
        <begin position="568"/>
        <end position="587"/>
    </location>
</feature>
<evidence type="ECO:0000256" key="4">
    <source>
        <dbReference type="ARBA" id="ARBA00022475"/>
    </source>
</evidence>
<dbReference type="GO" id="GO:0006820">
    <property type="term" value="P:monoatomic anion transport"/>
    <property type="evidence" value="ECO:0007669"/>
    <property type="project" value="InterPro"/>
</dbReference>
<organism evidence="11 12">
    <name type="scientific">Thalassoglobus polymorphus</name>
    <dbReference type="NCBI Taxonomy" id="2527994"/>
    <lineage>
        <taxon>Bacteria</taxon>
        <taxon>Pseudomonadati</taxon>
        <taxon>Planctomycetota</taxon>
        <taxon>Planctomycetia</taxon>
        <taxon>Planctomycetales</taxon>
        <taxon>Planctomycetaceae</taxon>
        <taxon>Thalassoglobus</taxon>
    </lineage>
</organism>
<feature type="transmembrane region" description="Helical" evidence="9">
    <location>
        <begin position="210"/>
        <end position="229"/>
    </location>
</feature>
<dbReference type="Pfam" id="PF00359">
    <property type="entry name" value="PTS_EIIA_2"/>
    <property type="match status" value="1"/>
</dbReference>
<comment type="subcellular location">
    <subcellularLocation>
        <location evidence="1">Cell membrane</location>
        <topology evidence="1">Multi-pass membrane protein</topology>
    </subcellularLocation>
</comment>
<evidence type="ECO:0000313" key="12">
    <source>
        <dbReference type="Proteomes" id="UP000315724"/>
    </source>
</evidence>
<evidence type="ECO:0000256" key="3">
    <source>
        <dbReference type="ARBA" id="ARBA00022448"/>
    </source>
</evidence>
<dbReference type="EMBL" id="CP036267">
    <property type="protein sequence ID" value="QDT32842.1"/>
    <property type="molecule type" value="Genomic_DNA"/>
</dbReference>
<protein>
    <submittedName>
        <fullName evidence="11">Nitrogen regulatory protein</fullName>
        <ecNumber evidence="11">2.7.1.-</ecNumber>
    </submittedName>
</protein>
<dbReference type="GO" id="GO:0016740">
    <property type="term" value="F:transferase activity"/>
    <property type="evidence" value="ECO:0007669"/>
    <property type="project" value="UniProtKB-KW"/>
</dbReference>
<dbReference type="EC" id="2.7.1.-" evidence="11"/>
<dbReference type="AlphaFoldDB" id="A0A517QMH5"/>
<name>A0A517QMH5_9PLAN</name>
<evidence type="ECO:0000256" key="7">
    <source>
        <dbReference type="ARBA" id="ARBA00023065"/>
    </source>
</evidence>
<feature type="transmembrane region" description="Helical" evidence="9">
    <location>
        <begin position="441"/>
        <end position="459"/>
    </location>
</feature>
<feature type="transmembrane region" description="Helical" evidence="9">
    <location>
        <begin position="290"/>
        <end position="311"/>
    </location>
</feature>
<dbReference type="FunFam" id="1.10.287.570:FF:000001">
    <property type="entry name" value="Anion exchange protein"/>
    <property type="match status" value="1"/>
</dbReference>
<evidence type="ECO:0000313" key="11">
    <source>
        <dbReference type="EMBL" id="QDT32842.1"/>
    </source>
</evidence>
<feature type="transmembrane region" description="Helical" evidence="9">
    <location>
        <begin position="235"/>
        <end position="254"/>
    </location>
</feature>
<keyword evidence="4" id="KW-1003">Cell membrane</keyword>
<dbReference type="RefSeq" id="WP_145198411.1">
    <property type="nucleotide sequence ID" value="NZ_CP036267.1"/>
</dbReference>
<dbReference type="Gene3D" id="3.40.930.10">
    <property type="entry name" value="Mannitol-specific EII, Chain A"/>
    <property type="match status" value="1"/>
</dbReference>
<dbReference type="InterPro" id="IPR003020">
    <property type="entry name" value="HCO3_transpt_euk"/>
</dbReference>
<evidence type="ECO:0000256" key="9">
    <source>
        <dbReference type="SAM" id="Phobius"/>
    </source>
</evidence>
<evidence type="ECO:0000259" key="10">
    <source>
        <dbReference type="PROSITE" id="PS51094"/>
    </source>
</evidence>
<keyword evidence="11" id="KW-0808">Transferase</keyword>
<dbReference type="GO" id="GO:0005452">
    <property type="term" value="F:solute:inorganic anion antiporter activity"/>
    <property type="evidence" value="ECO:0007669"/>
    <property type="project" value="InterPro"/>
</dbReference>
<dbReference type="SUPFAM" id="SSF55804">
    <property type="entry name" value="Phoshotransferase/anion transport protein"/>
    <property type="match status" value="1"/>
</dbReference>
<dbReference type="InterPro" id="IPR016152">
    <property type="entry name" value="PTrfase/Anion_transptr"/>
</dbReference>
<evidence type="ECO:0000256" key="6">
    <source>
        <dbReference type="ARBA" id="ARBA00022989"/>
    </source>
</evidence>
<keyword evidence="8 9" id="KW-0472">Membrane</keyword>
<feature type="transmembrane region" description="Helical" evidence="9">
    <location>
        <begin position="542"/>
        <end position="561"/>
    </location>
</feature>
<dbReference type="Proteomes" id="UP000315724">
    <property type="component" value="Chromosome"/>
</dbReference>
<evidence type="ECO:0000256" key="8">
    <source>
        <dbReference type="ARBA" id="ARBA00023136"/>
    </source>
</evidence>
<feature type="transmembrane region" description="Helical" evidence="9">
    <location>
        <begin position="323"/>
        <end position="344"/>
    </location>
</feature>
<dbReference type="Pfam" id="PF00955">
    <property type="entry name" value="HCO3_cotransp"/>
    <property type="match status" value="2"/>
</dbReference>
<comment type="similarity">
    <text evidence="2">Belongs to the anion exchanger (TC 2.A.31) family.</text>
</comment>
<dbReference type="KEGG" id="tpol:Mal48_20900"/>
<dbReference type="PROSITE" id="PS51094">
    <property type="entry name" value="PTS_EIIA_TYPE_2"/>
    <property type="match status" value="1"/>
</dbReference>
<dbReference type="PANTHER" id="PTHR11453">
    <property type="entry name" value="ANION EXCHANGE PROTEIN"/>
    <property type="match status" value="1"/>
</dbReference>
<reference evidence="11 12" key="1">
    <citation type="submission" date="2019-02" db="EMBL/GenBank/DDBJ databases">
        <title>Deep-cultivation of Planctomycetes and their phenomic and genomic characterization uncovers novel biology.</title>
        <authorList>
            <person name="Wiegand S."/>
            <person name="Jogler M."/>
            <person name="Boedeker C."/>
            <person name="Pinto D."/>
            <person name="Vollmers J."/>
            <person name="Rivas-Marin E."/>
            <person name="Kohn T."/>
            <person name="Peeters S.H."/>
            <person name="Heuer A."/>
            <person name="Rast P."/>
            <person name="Oberbeckmann S."/>
            <person name="Bunk B."/>
            <person name="Jeske O."/>
            <person name="Meyerdierks A."/>
            <person name="Storesund J.E."/>
            <person name="Kallscheuer N."/>
            <person name="Luecker S."/>
            <person name="Lage O.M."/>
            <person name="Pohl T."/>
            <person name="Merkel B.J."/>
            <person name="Hornburger P."/>
            <person name="Mueller R.-W."/>
            <person name="Bruemmer F."/>
            <person name="Labrenz M."/>
            <person name="Spormann A.M."/>
            <person name="Op den Camp H."/>
            <person name="Overmann J."/>
            <person name="Amann R."/>
            <person name="Jetten M.S.M."/>
            <person name="Mascher T."/>
            <person name="Medema M.H."/>
            <person name="Devos D.P."/>
            <person name="Kaster A.-K."/>
            <person name="Ovreas L."/>
            <person name="Rohde M."/>
            <person name="Galperin M.Y."/>
            <person name="Jogler C."/>
        </authorList>
    </citation>
    <scope>NUCLEOTIDE SEQUENCE [LARGE SCALE GENOMIC DNA]</scope>
    <source>
        <strain evidence="11 12">Mal48</strain>
    </source>
</reference>
<dbReference type="GO" id="GO:0005886">
    <property type="term" value="C:plasma membrane"/>
    <property type="evidence" value="ECO:0007669"/>
    <property type="project" value="UniProtKB-SubCell"/>
</dbReference>
<feature type="transmembrane region" description="Helical" evidence="9">
    <location>
        <begin position="638"/>
        <end position="658"/>
    </location>
</feature>
<feature type="transmembrane region" description="Helical" evidence="9">
    <location>
        <begin position="261"/>
        <end position="278"/>
    </location>
</feature>
<proteinExistence type="inferred from homology"/>
<evidence type="ECO:0000256" key="5">
    <source>
        <dbReference type="ARBA" id="ARBA00022692"/>
    </source>
</evidence>
<dbReference type="Gene3D" id="1.10.287.570">
    <property type="entry name" value="Helical hairpin bin"/>
    <property type="match status" value="1"/>
</dbReference>
<feature type="domain" description="PTS EIIA type-2" evidence="10">
    <location>
        <begin position="7"/>
        <end position="153"/>
    </location>
</feature>
<gene>
    <name evidence="11" type="primary">ptsN</name>
    <name evidence="11" type="ORF">Mal48_20900</name>
</gene>
<accession>A0A517QMH5</accession>
<dbReference type="InterPro" id="IPR011531">
    <property type="entry name" value="HCO3_transpt-like_TM_dom"/>
</dbReference>
<keyword evidence="3" id="KW-0813">Transport</keyword>
<keyword evidence="12" id="KW-1185">Reference proteome</keyword>
<keyword evidence="7" id="KW-0406">Ion transport</keyword>
<keyword evidence="5 9" id="KW-0812">Transmembrane</keyword>
<feature type="transmembrane region" description="Helical" evidence="9">
    <location>
        <begin position="356"/>
        <end position="377"/>
    </location>
</feature>
<evidence type="ECO:0000256" key="1">
    <source>
        <dbReference type="ARBA" id="ARBA00004651"/>
    </source>
</evidence>
<dbReference type="GO" id="GO:0050801">
    <property type="term" value="P:monoatomic ion homeostasis"/>
    <property type="evidence" value="ECO:0007669"/>
    <property type="project" value="TreeGrafter"/>
</dbReference>
<feature type="transmembrane region" description="Helical" evidence="9">
    <location>
        <begin position="389"/>
        <end position="409"/>
    </location>
</feature>
<dbReference type="PANTHER" id="PTHR11453:SF127">
    <property type="entry name" value="SOLUTE CARRIER FAMILY 4 MEMBER 11"/>
    <property type="match status" value="1"/>
</dbReference>
<feature type="transmembrane region" description="Helical" evidence="9">
    <location>
        <begin position="480"/>
        <end position="504"/>
    </location>
</feature>